<dbReference type="InterPro" id="IPR027417">
    <property type="entry name" value="P-loop_NTPase"/>
</dbReference>
<feature type="region of interest" description="Disordered" evidence="4">
    <location>
        <begin position="239"/>
        <end position="260"/>
    </location>
</feature>
<dbReference type="InterPro" id="IPR045058">
    <property type="entry name" value="GIMA/IAN/Toc"/>
</dbReference>
<keyword evidence="2" id="KW-0547">Nucleotide-binding</keyword>
<evidence type="ECO:0000256" key="1">
    <source>
        <dbReference type="ARBA" id="ARBA00008535"/>
    </source>
</evidence>
<dbReference type="FunFam" id="3.40.50.300:FF:000840">
    <property type="entry name" value="Immune-associated nucleotide-binding protein 9"/>
    <property type="match status" value="1"/>
</dbReference>
<evidence type="ECO:0000256" key="3">
    <source>
        <dbReference type="ARBA" id="ARBA00023134"/>
    </source>
</evidence>
<dbReference type="PROSITE" id="PS51720">
    <property type="entry name" value="G_AIG1"/>
    <property type="match status" value="1"/>
</dbReference>
<name>A0AAV1E488_OLDCO</name>
<dbReference type="PANTHER" id="PTHR10903:SF184">
    <property type="entry name" value="GTP-BINDING PROTEIN A"/>
    <property type="match status" value="1"/>
</dbReference>
<comment type="similarity">
    <text evidence="1">Belongs to the TRAFAC class TrmE-Era-EngA-EngB-Septin-like GTPase superfamily. AIG1/Toc34/Toc159-like paraseptin GTPase family. IAN subfamily.</text>
</comment>
<protein>
    <submittedName>
        <fullName evidence="6">OLC1v1015892C1</fullName>
    </submittedName>
</protein>
<feature type="compositionally biased region" description="Basic and acidic residues" evidence="4">
    <location>
        <begin position="288"/>
        <end position="298"/>
    </location>
</feature>
<dbReference type="EMBL" id="OX459125">
    <property type="protein sequence ID" value="CAI9115056.1"/>
    <property type="molecule type" value="Genomic_DNA"/>
</dbReference>
<reference evidence="6" key="1">
    <citation type="submission" date="2023-03" db="EMBL/GenBank/DDBJ databases">
        <authorList>
            <person name="Julca I."/>
        </authorList>
    </citation>
    <scope>NUCLEOTIDE SEQUENCE</scope>
</reference>
<proteinExistence type="inferred from homology"/>
<evidence type="ECO:0000256" key="2">
    <source>
        <dbReference type="ARBA" id="ARBA00022741"/>
    </source>
</evidence>
<sequence length="317" mass="35938">MHTYELNYLSELIKFSDLGIKIVNKMNRASNGSYHNFPRDLTIVLVGSAGSGKTATGNSILERKAFPSSSARESTVLEDGRVLNVIDTPGLFDSTIKREDAENEIVRGIKMAKDGIHALLLVVSLRVRFTEEQVATVETLKHLFGNRIFDYMIVTFTGGDELEEDQTIDEYLAYSCPPALKDLLEKCGNRKVVFNNRTKDKETKAEQRRQLLTLIANILVKTGGKPYTHEVLNQLKNEAAERDSRNPKQKINKSPDEEEVQQRIAKMVEEKLKERQEEAIRLKQEAERLTNELNERTKQQQSSNTETPSARRGCVVL</sequence>
<keyword evidence="3" id="KW-0342">GTP-binding</keyword>
<dbReference type="Proteomes" id="UP001161247">
    <property type="component" value="Chromosome 8"/>
</dbReference>
<dbReference type="AlphaFoldDB" id="A0AAV1E488"/>
<feature type="domain" description="AIG1-type G" evidence="5">
    <location>
        <begin position="38"/>
        <end position="236"/>
    </location>
</feature>
<accession>A0AAV1E488</accession>
<evidence type="ECO:0000259" key="5">
    <source>
        <dbReference type="PROSITE" id="PS51720"/>
    </source>
</evidence>
<evidence type="ECO:0000313" key="6">
    <source>
        <dbReference type="EMBL" id="CAI9115056.1"/>
    </source>
</evidence>
<evidence type="ECO:0000313" key="7">
    <source>
        <dbReference type="Proteomes" id="UP001161247"/>
    </source>
</evidence>
<feature type="region of interest" description="Disordered" evidence="4">
    <location>
        <begin position="288"/>
        <end position="317"/>
    </location>
</feature>
<dbReference type="Gene3D" id="3.40.50.300">
    <property type="entry name" value="P-loop containing nucleotide triphosphate hydrolases"/>
    <property type="match status" value="1"/>
</dbReference>
<keyword evidence="7" id="KW-1185">Reference proteome</keyword>
<organism evidence="6 7">
    <name type="scientific">Oldenlandia corymbosa var. corymbosa</name>
    <dbReference type="NCBI Taxonomy" id="529605"/>
    <lineage>
        <taxon>Eukaryota</taxon>
        <taxon>Viridiplantae</taxon>
        <taxon>Streptophyta</taxon>
        <taxon>Embryophyta</taxon>
        <taxon>Tracheophyta</taxon>
        <taxon>Spermatophyta</taxon>
        <taxon>Magnoliopsida</taxon>
        <taxon>eudicotyledons</taxon>
        <taxon>Gunneridae</taxon>
        <taxon>Pentapetalae</taxon>
        <taxon>asterids</taxon>
        <taxon>lamiids</taxon>
        <taxon>Gentianales</taxon>
        <taxon>Rubiaceae</taxon>
        <taxon>Rubioideae</taxon>
        <taxon>Spermacoceae</taxon>
        <taxon>Hedyotis-Oldenlandia complex</taxon>
        <taxon>Oldenlandia</taxon>
    </lineage>
</organism>
<dbReference type="SUPFAM" id="SSF52540">
    <property type="entry name" value="P-loop containing nucleoside triphosphate hydrolases"/>
    <property type="match status" value="1"/>
</dbReference>
<dbReference type="GO" id="GO:0005525">
    <property type="term" value="F:GTP binding"/>
    <property type="evidence" value="ECO:0007669"/>
    <property type="project" value="UniProtKB-KW"/>
</dbReference>
<dbReference type="PANTHER" id="PTHR10903">
    <property type="entry name" value="GTPASE, IMAP FAMILY MEMBER-RELATED"/>
    <property type="match status" value="1"/>
</dbReference>
<feature type="compositionally biased region" description="Polar residues" evidence="4">
    <location>
        <begin position="299"/>
        <end position="308"/>
    </location>
</feature>
<gene>
    <name evidence="6" type="ORF">OLC1_LOCUS21650</name>
</gene>
<dbReference type="Pfam" id="PF04548">
    <property type="entry name" value="AIG1"/>
    <property type="match status" value="1"/>
</dbReference>
<dbReference type="CDD" id="cd01852">
    <property type="entry name" value="AIG1"/>
    <property type="match status" value="1"/>
</dbReference>
<dbReference type="InterPro" id="IPR006703">
    <property type="entry name" value="G_AIG1"/>
</dbReference>
<evidence type="ECO:0000256" key="4">
    <source>
        <dbReference type="SAM" id="MobiDB-lite"/>
    </source>
</evidence>